<dbReference type="PANTHER" id="PTHR13510:SF44">
    <property type="entry name" value="RABENOSYN-5"/>
    <property type="match status" value="1"/>
</dbReference>
<dbReference type="InterPro" id="IPR052727">
    <property type="entry name" value="Rab4/Rab5_effector"/>
</dbReference>
<dbReference type="GO" id="GO:0008270">
    <property type="term" value="F:zinc ion binding"/>
    <property type="evidence" value="ECO:0007669"/>
    <property type="project" value="UniProtKB-KW"/>
</dbReference>
<sequence length="600" mass="66183">MSHRFPLPSLPPLHLSALERRASREFMQLLLAHTLREFEGHTYGHGGVADTRRWKPHTQRDDLTVFRERSAGRTGRRLLTAARRQHCCLELPLLEPTVATLSSPTLLLTGVRRGRVEDAMSAVVTESQQDFALAVTYKHTDVADCAILETLEPPRPAAPYHYLGLKFFVRRSPTEGHVLKHRHSIYLEFSGLATSSRGEVVGFHLMHSVALAPGAAFPDLRAFNSIRALQSTRYVYRQKTDALVDVFMVGNMDIAGRVVRPLATRYAIETVVGVTRLLALAEVRRLSQMAHAQRTFGTWATAVADGRGTCHVCATAAGAKRKTLQHCVLCGHAVCRACTTAKRVFQSDDSGILGAFEKVAACTQCVQRANTGAFLTPHERVRRTPVKELPGAFQKPMGRPSGPLPMAEMEEMDRCGASGRSGSGGPRRETFPSASSLGVAPDVEQHRIGQSLPTTSLLNGLDDDELDGLDSFLENRPRPVDPTTTTTAVVGTGTAEATRPQRGCCYAVVDESSRPRPLLRASDARVVYNLLPSKGHMPHRKLELPSNASAAQRSMMVRLLELSKIAEDTSATARRNRLYCEQYWREELEKEGELIRRTQC</sequence>
<proteinExistence type="predicted"/>
<dbReference type="Gene3D" id="3.30.40.10">
    <property type="entry name" value="Zinc/RING finger domain, C3HC4 (zinc finger)"/>
    <property type="match status" value="1"/>
</dbReference>
<evidence type="ECO:0000256" key="3">
    <source>
        <dbReference type="ARBA" id="ARBA00022833"/>
    </source>
</evidence>
<keyword evidence="1" id="KW-0479">Metal-binding</keyword>
<dbReference type="SUPFAM" id="SSF57903">
    <property type="entry name" value="FYVE/PHD zinc finger"/>
    <property type="match status" value="1"/>
</dbReference>
<dbReference type="InterPro" id="IPR013083">
    <property type="entry name" value="Znf_RING/FYVE/PHD"/>
</dbReference>
<evidence type="ECO:0000256" key="2">
    <source>
        <dbReference type="ARBA" id="ARBA00022771"/>
    </source>
</evidence>
<evidence type="ECO:0000259" key="6">
    <source>
        <dbReference type="PROSITE" id="PS50178"/>
    </source>
</evidence>
<accession>A0AAV0TCF1</accession>
<feature type="region of interest" description="Disordered" evidence="5">
    <location>
        <begin position="414"/>
        <end position="438"/>
    </location>
</feature>
<evidence type="ECO:0000313" key="7">
    <source>
        <dbReference type="EMBL" id="CAI5717622.1"/>
    </source>
</evidence>
<dbReference type="InterPro" id="IPR017455">
    <property type="entry name" value="Znf_FYVE-rel"/>
</dbReference>
<gene>
    <name evidence="7" type="ORF">HBR001_LOCUS1853</name>
</gene>
<dbReference type="InterPro" id="IPR011011">
    <property type="entry name" value="Znf_FYVE_PHD"/>
</dbReference>
<keyword evidence="3" id="KW-0862">Zinc</keyword>
<comment type="caution">
    <text evidence="7">The sequence shown here is derived from an EMBL/GenBank/DDBJ whole genome shotgun (WGS) entry which is preliminary data.</text>
</comment>
<organism evidence="7 8">
    <name type="scientific">Hyaloperonospora brassicae</name>
    <name type="common">Brassica downy mildew</name>
    <name type="synonym">Peronospora brassicae</name>
    <dbReference type="NCBI Taxonomy" id="162125"/>
    <lineage>
        <taxon>Eukaryota</taxon>
        <taxon>Sar</taxon>
        <taxon>Stramenopiles</taxon>
        <taxon>Oomycota</taxon>
        <taxon>Peronosporomycetes</taxon>
        <taxon>Peronosporales</taxon>
        <taxon>Peronosporaceae</taxon>
        <taxon>Hyaloperonospora</taxon>
    </lineage>
</organism>
<dbReference type="CDD" id="cd00065">
    <property type="entry name" value="FYVE_like_SF"/>
    <property type="match status" value="1"/>
</dbReference>
<protein>
    <recommendedName>
        <fullName evidence="6">FYVE-type domain-containing protein</fullName>
    </recommendedName>
</protein>
<keyword evidence="2 4" id="KW-0863">Zinc-finger</keyword>
<evidence type="ECO:0000313" key="8">
    <source>
        <dbReference type="Proteomes" id="UP001162031"/>
    </source>
</evidence>
<dbReference type="PANTHER" id="PTHR13510">
    <property type="entry name" value="FYVE-FINGER-CONTAINING RAB5 EFFECTOR PROTEIN RABENOSYN-5-RELATED"/>
    <property type="match status" value="1"/>
</dbReference>
<dbReference type="EMBL" id="CANTFL010000183">
    <property type="protein sequence ID" value="CAI5717622.1"/>
    <property type="molecule type" value="Genomic_DNA"/>
</dbReference>
<keyword evidence="8" id="KW-1185">Reference proteome</keyword>
<dbReference type="AlphaFoldDB" id="A0AAV0TCF1"/>
<evidence type="ECO:0000256" key="4">
    <source>
        <dbReference type="PROSITE-ProRule" id="PRU00091"/>
    </source>
</evidence>
<evidence type="ECO:0000256" key="5">
    <source>
        <dbReference type="SAM" id="MobiDB-lite"/>
    </source>
</evidence>
<evidence type="ECO:0000256" key="1">
    <source>
        <dbReference type="ARBA" id="ARBA00022723"/>
    </source>
</evidence>
<name>A0AAV0TCF1_HYABA</name>
<feature type="domain" description="FYVE-type" evidence="6">
    <location>
        <begin position="304"/>
        <end position="370"/>
    </location>
</feature>
<dbReference type="PROSITE" id="PS50178">
    <property type="entry name" value="ZF_FYVE"/>
    <property type="match status" value="1"/>
</dbReference>
<reference evidence="7" key="1">
    <citation type="submission" date="2022-12" db="EMBL/GenBank/DDBJ databases">
        <authorList>
            <person name="Webb A."/>
        </authorList>
    </citation>
    <scope>NUCLEOTIDE SEQUENCE</scope>
    <source>
        <strain evidence="7">Hp1</strain>
    </source>
</reference>
<dbReference type="Proteomes" id="UP001162031">
    <property type="component" value="Unassembled WGS sequence"/>
</dbReference>